<organism evidence="2 3">
    <name type="scientific">Candidatus Harrisonbacteria bacterium CG10_big_fil_rev_8_21_14_0_10_38_8</name>
    <dbReference type="NCBI Taxonomy" id="1974582"/>
    <lineage>
        <taxon>Bacteria</taxon>
        <taxon>Candidatus Harrisoniibacteriota</taxon>
    </lineage>
</organism>
<evidence type="ECO:0000313" key="3">
    <source>
        <dbReference type="Proteomes" id="UP000229112"/>
    </source>
</evidence>
<proteinExistence type="predicted"/>
<feature type="domain" description="PD-(D/E)XK endonuclease-like" evidence="1">
    <location>
        <begin position="103"/>
        <end position="244"/>
    </location>
</feature>
<dbReference type="AlphaFoldDB" id="A0A2M6WKF0"/>
<dbReference type="Gene3D" id="3.90.320.10">
    <property type="match status" value="1"/>
</dbReference>
<protein>
    <recommendedName>
        <fullName evidence="1">PD-(D/E)XK endonuclease-like domain-containing protein</fullName>
    </recommendedName>
</protein>
<dbReference type="InterPro" id="IPR011604">
    <property type="entry name" value="PDDEXK-like_dom_sf"/>
</dbReference>
<dbReference type="Proteomes" id="UP000229112">
    <property type="component" value="Unassembled WGS sequence"/>
</dbReference>
<sequence>MSKYYNANRTRYLFDPKSSEPYRLSRSKIDFFIECPKCFYLDQRLGTKRPPGYPFTLNVAVDELLKKEFDVYRASQTPHPLMKTYGLSVVPYQHPDMEKWRDSLRSGVEYLHPETNLSVRGGVDDIWINKSDELLVVDYKATSKREAPTLEGTLGAQYQRQMEVYQWLLAKNGFKVSKTGYFVYVNGKKDAEAFDGKLEFDVHLLPLEGDYSWLEPVLLKIKDCLMSEDIPESGLDCDYCAYRETAGKKLQKIFLKKKSLFD</sequence>
<name>A0A2M6WKF0_9BACT</name>
<gene>
    <name evidence="2" type="ORF">COU06_00750</name>
</gene>
<dbReference type="EMBL" id="PFAY01000006">
    <property type="protein sequence ID" value="PIT93271.1"/>
    <property type="molecule type" value="Genomic_DNA"/>
</dbReference>
<comment type="caution">
    <text evidence="2">The sequence shown here is derived from an EMBL/GenBank/DDBJ whole genome shotgun (WGS) entry which is preliminary data.</text>
</comment>
<accession>A0A2M6WKF0</accession>
<evidence type="ECO:0000259" key="1">
    <source>
        <dbReference type="Pfam" id="PF12705"/>
    </source>
</evidence>
<dbReference type="InterPro" id="IPR038726">
    <property type="entry name" value="PDDEXK_AddAB-type"/>
</dbReference>
<dbReference type="Pfam" id="PF12705">
    <property type="entry name" value="PDDEXK_1"/>
    <property type="match status" value="1"/>
</dbReference>
<reference evidence="3" key="1">
    <citation type="submission" date="2017-09" db="EMBL/GenBank/DDBJ databases">
        <title>Depth-based differentiation of microbial function through sediment-hosted aquifers and enrichment of novel symbionts in the deep terrestrial subsurface.</title>
        <authorList>
            <person name="Probst A.J."/>
            <person name="Ladd B."/>
            <person name="Jarett J.K."/>
            <person name="Geller-Mcgrath D.E."/>
            <person name="Sieber C.M.K."/>
            <person name="Emerson J.B."/>
            <person name="Anantharaman K."/>
            <person name="Thomas B.C."/>
            <person name="Malmstrom R."/>
            <person name="Stieglmeier M."/>
            <person name="Klingl A."/>
            <person name="Woyke T."/>
            <person name="Ryan C.M."/>
            <person name="Banfield J.F."/>
        </authorList>
    </citation>
    <scope>NUCLEOTIDE SEQUENCE [LARGE SCALE GENOMIC DNA]</scope>
</reference>
<evidence type="ECO:0000313" key="2">
    <source>
        <dbReference type="EMBL" id="PIT93271.1"/>
    </source>
</evidence>